<protein>
    <submittedName>
        <fullName evidence="1">Uncharacterized protein</fullName>
    </submittedName>
</protein>
<evidence type="ECO:0000313" key="2">
    <source>
        <dbReference type="Proteomes" id="UP001186974"/>
    </source>
</evidence>
<reference evidence="1" key="1">
    <citation type="submission" date="2024-09" db="EMBL/GenBank/DDBJ databases">
        <title>Black Yeasts Isolated from many extreme environments.</title>
        <authorList>
            <person name="Coleine C."/>
            <person name="Stajich J.E."/>
            <person name="Selbmann L."/>
        </authorList>
    </citation>
    <scope>NUCLEOTIDE SEQUENCE</scope>
    <source>
        <strain evidence="1">CCFEE 5737</strain>
    </source>
</reference>
<gene>
    <name evidence="1" type="ORF">LTS18_010107</name>
</gene>
<evidence type="ECO:0000313" key="1">
    <source>
        <dbReference type="EMBL" id="KAK3059761.1"/>
    </source>
</evidence>
<proteinExistence type="predicted"/>
<dbReference type="EMBL" id="JAWDJW010009129">
    <property type="protein sequence ID" value="KAK3059761.1"/>
    <property type="molecule type" value="Genomic_DNA"/>
</dbReference>
<comment type="caution">
    <text evidence="1">The sequence shown here is derived from an EMBL/GenBank/DDBJ whole genome shotgun (WGS) entry which is preliminary data.</text>
</comment>
<feature type="non-terminal residue" evidence="1">
    <location>
        <position position="634"/>
    </location>
</feature>
<name>A0ACC3D0A2_9PEZI</name>
<feature type="non-terminal residue" evidence="1">
    <location>
        <position position="1"/>
    </location>
</feature>
<organism evidence="1 2">
    <name type="scientific">Coniosporium uncinatum</name>
    <dbReference type="NCBI Taxonomy" id="93489"/>
    <lineage>
        <taxon>Eukaryota</taxon>
        <taxon>Fungi</taxon>
        <taxon>Dikarya</taxon>
        <taxon>Ascomycota</taxon>
        <taxon>Pezizomycotina</taxon>
        <taxon>Dothideomycetes</taxon>
        <taxon>Dothideomycetes incertae sedis</taxon>
        <taxon>Coniosporium</taxon>
    </lineage>
</organism>
<keyword evidence="2" id="KW-1185">Reference proteome</keyword>
<accession>A0ACC3D0A2</accession>
<sequence>VQCLVEAKVNLEARDREGRTPLIHLAAERAGEHLEQGVELLLRCGANIEAKDNAYRTALLWAAATGKERIARILLSGSFSPTANVHATNDRGRTALHFAAESGQEALAQLLLDSGAKVAATSDGEWTALHNAAEKGRVEIVNLLIRRRIDVNAETSSGMTALHWAAQNKHASVVEAIIAHPKARLNIKDSDDCTPMLRAAQRGHWPIVHMLSPYTDGTRLSSTARNACKGFEATIVDFGREKEQITAKKQVVFKNSVLDLLYGYDEPEKTGETEKKPHVHTLVQNLKGKPTFRWIHLPANNVAWAEALLTKHFIEDGCKDIESFKAVEKCFNQEHHGPNPHAHFMRHFCHKTMSEAEAAQRRGSQQMEARYFGTIPELPDTVAGATRDPPGAASDRSGRGQRVHGGNARLLPDNVPVANSGSPTRPRRLSEATDKSEVKVGKAGMGKNNRIVLFMPYLHYETDERRRKMRAAVQSAKDRRPPRANANADELLIHAYLNESPPLHIRRTLDQFYYHSIDTAERDQDQVVYRYCKNPERNLEPKVFFVDQLWLWIIGEGLVITCFPQRFEQPKKDPLNILEGIIEDVNAKTRPPVKSVYDLAMLITTRCSGIWDRHRIDTEEYEFLDMFEISIGDI</sequence>
<dbReference type="Proteomes" id="UP001186974">
    <property type="component" value="Unassembled WGS sequence"/>
</dbReference>